<sequence>MAFLFKRSTKTTSDTVKQLNEQILKLETSYGSEKKKAQDDITRHLVTIKMFINGDAHTFTDSAQSFHESTTHLCQEVINADLIYNLIVHLVDIEFDSRKIVMTLFNFLLGQRVSNKLITVEYLLKNPKVIYALMQGPQSMEVSLNMGIMLRDALKYEQLASMIMSTQSFWPYFRFVDSECFEIATDAFATLNDLFREHPNVVSTFFSSDSNTQKFIDNINSLILNGNYVTKRESTKLLADLMMVKLNYNMMTRYVNDVENLKVIMLLLGDKSKNIQIEGFNVFKIFVANPKKEKAIVDILVKNREKLLEFLFSLNKERGDDLFIAEKDYIIQQVESLPKIVSTEKNLDGKDPFLSAL</sequence>
<evidence type="ECO:0000256" key="1">
    <source>
        <dbReference type="ARBA" id="ARBA00011012"/>
    </source>
</evidence>
<dbReference type="Proteomes" id="UP000307173">
    <property type="component" value="Unassembled WGS sequence"/>
</dbReference>
<dbReference type="Gene3D" id="1.25.10.10">
    <property type="entry name" value="Leucine-rich Repeat Variant"/>
    <property type="match status" value="1"/>
</dbReference>
<comment type="caution">
    <text evidence="2">The sequence shown here is derived from an EMBL/GenBank/DDBJ whole genome shotgun (WGS) entry which is preliminary data.</text>
</comment>
<dbReference type="PANTHER" id="PTHR10182">
    <property type="entry name" value="CALCIUM-BINDING PROTEIN 39-RELATED"/>
    <property type="match status" value="1"/>
</dbReference>
<dbReference type="InterPro" id="IPR011989">
    <property type="entry name" value="ARM-like"/>
</dbReference>
<dbReference type="AlphaFoldDB" id="A0A4T0X200"/>
<dbReference type="SUPFAM" id="SSF48371">
    <property type="entry name" value="ARM repeat"/>
    <property type="match status" value="1"/>
</dbReference>
<dbReference type="InterPro" id="IPR013878">
    <property type="entry name" value="Mo25"/>
</dbReference>
<comment type="similarity">
    <text evidence="1">Belongs to the Mo25 family.</text>
</comment>
<dbReference type="GO" id="GO:0035556">
    <property type="term" value="P:intracellular signal transduction"/>
    <property type="evidence" value="ECO:0007669"/>
    <property type="project" value="TreeGrafter"/>
</dbReference>
<organism evidence="2 3">
    <name type="scientific">Pichia inconspicua</name>
    <dbReference type="NCBI Taxonomy" id="52247"/>
    <lineage>
        <taxon>Eukaryota</taxon>
        <taxon>Fungi</taxon>
        <taxon>Dikarya</taxon>
        <taxon>Ascomycota</taxon>
        <taxon>Saccharomycotina</taxon>
        <taxon>Pichiomycetes</taxon>
        <taxon>Pichiales</taxon>
        <taxon>Pichiaceae</taxon>
        <taxon>Pichia</taxon>
    </lineage>
</organism>
<evidence type="ECO:0000313" key="2">
    <source>
        <dbReference type="EMBL" id="TID29210.1"/>
    </source>
</evidence>
<dbReference type="EMBL" id="SELW01000327">
    <property type="protein sequence ID" value="TID29210.1"/>
    <property type="molecule type" value="Genomic_DNA"/>
</dbReference>
<dbReference type="InterPro" id="IPR016024">
    <property type="entry name" value="ARM-type_fold"/>
</dbReference>
<accession>A0A4T0X200</accession>
<name>A0A4T0X200_9ASCO</name>
<reference evidence="2 3" key="1">
    <citation type="journal article" date="2019" name="Front. Genet.">
        <title>Whole-Genome Sequencing of the Opportunistic Yeast Pathogen Candida inconspicua Uncovers Its Hybrid Origin.</title>
        <authorList>
            <person name="Mixao V."/>
            <person name="Hansen A.P."/>
            <person name="Saus E."/>
            <person name="Boekhout T."/>
            <person name="Lass-Florl C."/>
            <person name="Gabaldon T."/>
        </authorList>
    </citation>
    <scope>NUCLEOTIDE SEQUENCE [LARGE SCALE GENOMIC DNA]</scope>
    <source>
        <strain evidence="2 3">CBS 180</strain>
    </source>
</reference>
<evidence type="ECO:0000313" key="3">
    <source>
        <dbReference type="Proteomes" id="UP000307173"/>
    </source>
</evidence>
<proteinExistence type="inferred from homology"/>
<dbReference type="STRING" id="52247.A0A4T0X200"/>
<keyword evidence="3" id="KW-1185">Reference proteome</keyword>
<dbReference type="Pfam" id="PF08569">
    <property type="entry name" value="Mo25"/>
    <property type="match status" value="1"/>
</dbReference>
<dbReference type="GO" id="GO:0043539">
    <property type="term" value="F:protein serine/threonine kinase activator activity"/>
    <property type="evidence" value="ECO:0007669"/>
    <property type="project" value="TreeGrafter"/>
</dbReference>
<evidence type="ECO:0008006" key="4">
    <source>
        <dbReference type="Google" id="ProtNLM"/>
    </source>
</evidence>
<dbReference type="OrthoDB" id="609103at2759"/>
<gene>
    <name evidence="2" type="ORF">CANINC_002095</name>
</gene>
<protein>
    <recommendedName>
        <fullName evidence="4">Mo25-like protein</fullName>
    </recommendedName>
</protein>
<dbReference type="PANTHER" id="PTHR10182:SF3">
    <property type="entry name" value="PROTEIN MO25"/>
    <property type="match status" value="1"/>
</dbReference>